<organism evidence="2 3">
    <name type="scientific">Bifidobacterium dentium ATCC 27679</name>
    <dbReference type="NCBI Taxonomy" id="871562"/>
    <lineage>
        <taxon>Bacteria</taxon>
        <taxon>Bacillati</taxon>
        <taxon>Actinomycetota</taxon>
        <taxon>Actinomycetes</taxon>
        <taxon>Bifidobacteriales</taxon>
        <taxon>Bifidobacteriaceae</taxon>
        <taxon>Bifidobacterium</taxon>
    </lineage>
</organism>
<dbReference type="InterPro" id="IPR045455">
    <property type="entry name" value="NrS-1_pol-like_helicase"/>
</dbReference>
<dbReference type="RefSeq" id="WP_003842018.1">
    <property type="nucleotide sequence ID" value="NZ_GL405225.1"/>
</dbReference>
<evidence type="ECO:0000259" key="1">
    <source>
        <dbReference type="Pfam" id="PF19263"/>
    </source>
</evidence>
<dbReference type="Pfam" id="PF19263">
    <property type="entry name" value="DUF5906"/>
    <property type="match status" value="1"/>
</dbReference>
<sequence length="583" mass="64747">MSYDYNVNQVNTNYGGDGSWRNAMPPTPENRRIVVPMIARGVPPQRIQEFLDNAVVSMNPSAVDFVDSESRGVHIPLIEGTKTPVLPAEYAEMWWDVKNGWLRVGDDDKTLYRRNFDENEGVLKNTYKKVTSVEAEYEVPAKKFIKGMKREAAAVLKTLSFPRVHAGIQFGSTAFIREYTSDTESCVTQLPAEDRRNLEPFEVHFDCEFDAKLAAEARRWIEWMTVDEKSADNLARMFATPVLERHKALTFIGYGRGRNGKGTIVSNMMDDPTTAAFTTTFNSRIMFPTGSPSTIQEQAPLNLVGKLWAFEPECAPIGSAQMTALKALSTGDSITARRLQQQSVNVNNTATLVIFTNESVCLPDTEAGDRRFVNIRFKDGHTDAEFAPLWAFFNKYGVAPFMMASCLLWLESEDPHVVNINDGDAMSEYEMALADAIVTKGYATREDLPTWNVKAAEDSRTRLGVGMGRERIVNPDGSTSSVRCFKVKNESRFAPFRARVLGDIAKANEVADAADSAIAEVVRKTFKNLQDMKLGDSADFANLAYWLTANGTVADVEEAKTEIDKLVAANVLAFDGKAYTLVG</sequence>
<dbReference type="InterPro" id="IPR027417">
    <property type="entry name" value="P-loop_NTPase"/>
</dbReference>
<proteinExistence type="predicted"/>
<dbReference type="HOGENOM" id="CLU_467465_0_0_11"/>
<reference evidence="2 3" key="1">
    <citation type="submission" date="2010-08" db="EMBL/GenBank/DDBJ databases">
        <authorList>
            <person name="Muzny D."/>
            <person name="Qin X."/>
            <person name="Deng J."/>
            <person name="Jiang H."/>
            <person name="Liu Y."/>
            <person name="Qu J."/>
            <person name="Song X.-Z."/>
            <person name="Zhang L."/>
            <person name="Thornton R."/>
            <person name="Coyle M."/>
            <person name="Francisco L."/>
            <person name="Jackson L."/>
            <person name="Javaid M."/>
            <person name="Korchina V."/>
            <person name="Kovar C."/>
            <person name="Mata R."/>
            <person name="Mathew T."/>
            <person name="Ngo R."/>
            <person name="Nguyen L."/>
            <person name="Nguyen N."/>
            <person name="Okwuonu G."/>
            <person name="Ongeri F."/>
            <person name="Pham C."/>
            <person name="Simmons D."/>
            <person name="Wilczek-Boney K."/>
            <person name="Hale W."/>
            <person name="Jakkamsetti A."/>
            <person name="Pham P."/>
            <person name="Ruth R."/>
            <person name="San Lucas F."/>
            <person name="Warren J."/>
            <person name="Zhang J."/>
            <person name="Zhao Z."/>
            <person name="Zhou C."/>
            <person name="Zhu D."/>
            <person name="Lee S."/>
            <person name="Bess C."/>
            <person name="Blankenburg K."/>
            <person name="Forbes L."/>
            <person name="Fu Q."/>
            <person name="Gubbala S."/>
            <person name="Hirani K."/>
            <person name="Jayaseelan J.C."/>
            <person name="Lara F."/>
            <person name="Munidasa M."/>
            <person name="Palculict T."/>
            <person name="Patil S."/>
            <person name="Pu L.-L."/>
            <person name="Saada N."/>
            <person name="Tang L."/>
            <person name="Weissenberger G."/>
            <person name="Zhu Y."/>
            <person name="Hemphill L."/>
            <person name="Shang Y."/>
            <person name="Youmans B."/>
            <person name="Ayvaz T."/>
            <person name="Ross M."/>
            <person name="Santibanez J."/>
            <person name="Aqrawi P."/>
            <person name="Gross S."/>
            <person name="Joshi V."/>
            <person name="Fowler G."/>
            <person name="Nazareth L."/>
            <person name="Reid J."/>
            <person name="Worley K."/>
            <person name="Petrosino J."/>
            <person name="Highlander S."/>
            <person name="Gibbs R."/>
        </authorList>
    </citation>
    <scope>NUCLEOTIDE SEQUENCE [LARGE SCALE GENOMIC DNA]</scope>
    <source>
        <strain evidence="2 3">ATCC 27679</strain>
    </source>
</reference>
<dbReference type="Proteomes" id="UP000003323">
    <property type="component" value="Unassembled WGS sequence"/>
</dbReference>
<comment type="caution">
    <text evidence="2">The sequence shown here is derived from an EMBL/GenBank/DDBJ whole genome shotgun (WGS) entry which is preliminary data.</text>
</comment>
<gene>
    <name evidence="2" type="ORF">HMPREF0168_0873</name>
</gene>
<accession>E0Q6W5</accession>
<feature type="domain" description="NrS-1 polymerase-like helicase" evidence="1">
    <location>
        <begin position="254"/>
        <end position="371"/>
    </location>
</feature>
<protein>
    <recommendedName>
        <fullName evidence="1">NrS-1 polymerase-like helicase domain-containing protein</fullName>
    </recommendedName>
</protein>
<dbReference type="AlphaFoldDB" id="E0Q6W5"/>
<evidence type="ECO:0000313" key="3">
    <source>
        <dbReference type="Proteomes" id="UP000003323"/>
    </source>
</evidence>
<evidence type="ECO:0000313" key="2">
    <source>
        <dbReference type="EMBL" id="EFM41480.1"/>
    </source>
</evidence>
<dbReference type="EMBL" id="AEEQ01000009">
    <property type="protein sequence ID" value="EFM41480.1"/>
    <property type="molecule type" value="Genomic_DNA"/>
</dbReference>
<dbReference type="Gene3D" id="3.40.50.300">
    <property type="entry name" value="P-loop containing nucleotide triphosphate hydrolases"/>
    <property type="match status" value="1"/>
</dbReference>
<name>E0Q6W5_9BIFI</name>